<dbReference type="PROSITE" id="PS51819">
    <property type="entry name" value="VOC"/>
    <property type="match status" value="1"/>
</dbReference>
<dbReference type="InterPro" id="IPR029068">
    <property type="entry name" value="Glyas_Bleomycin-R_OHBP_Dase"/>
</dbReference>
<reference evidence="2 3" key="1">
    <citation type="submission" date="2023-09" db="EMBL/GenBank/DDBJ databases">
        <title>Complete genome of Streptomyces roseicoloratus T14.</title>
        <authorList>
            <person name="Bashizi T."/>
            <person name="Kim M.-J."/>
            <person name="Lee G."/>
            <person name="Tagele S.B."/>
            <person name="Shin J.-H."/>
        </authorList>
    </citation>
    <scope>NUCLEOTIDE SEQUENCE [LARGE SCALE GENOMIC DNA]</scope>
    <source>
        <strain evidence="2 3">T14</strain>
    </source>
</reference>
<dbReference type="InterPro" id="IPR041581">
    <property type="entry name" value="Glyoxalase_6"/>
</dbReference>
<evidence type="ECO:0000259" key="1">
    <source>
        <dbReference type="PROSITE" id="PS51819"/>
    </source>
</evidence>
<dbReference type="PANTHER" id="PTHR35908">
    <property type="entry name" value="HYPOTHETICAL FUSION PROTEIN"/>
    <property type="match status" value="1"/>
</dbReference>
<dbReference type="RefSeq" id="WP_128985012.1">
    <property type="nucleotide sequence ID" value="NZ_CP133762.1"/>
</dbReference>
<protein>
    <submittedName>
        <fullName evidence="2">VOC family protein</fullName>
    </submittedName>
</protein>
<dbReference type="CDD" id="cd06587">
    <property type="entry name" value="VOC"/>
    <property type="match status" value="1"/>
</dbReference>
<gene>
    <name evidence="2" type="ORF">RGF97_14370</name>
</gene>
<proteinExistence type="predicted"/>
<evidence type="ECO:0000313" key="3">
    <source>
        <dbReference type="Proteomes" id="UP001250858"/>
    </source>
</evidence>
<dbReference type="PANTHER" id="PTHR35908:SF1">
    <property type="entry name" value="CONSERVED PROTEIN"/>
    <property type="match status" value="1"/>
</dbReference>
<dbReference type="Proteomes" id="UP001250858">
    <property type="component" value="Chromosome"/>
</dbReference>
<dbReference type="EMBL" id="CP133762">
    <property type="protein sequence ID" value="WMX45805.1"/>
    <property type="molecule type" value="Genomic_DNA"/>
</dbReference>
<name>A0ABY9RUF3_9ACTN</name>
<sequence>MELSAITLDCADPLALADFYHRATGLPLHPRNHGEFAAVQRVGGLMLGFQRVDGYRPPRWPGQEQPQQLHLDFDVDDLAEAEARLLALGAARAAYQPDPERFVVLTDPAGHPFCLSPRKSAVQRNDSPK</sequence>
<feature type="domain" description="VOC" evidence="1">
    <location>
        <begin position="2"/>
        <end position="118"/>
    </location>
</feature>
<keyword evidence="3" id="KW-1185">Reference proteome</keyword>
<organism evidence="2 3">
    <name type="scientific">Streptomyces roseicoloratus</name>
    <dbReference type="NCBI Taxonomy" id="2508722"/>
    <lineage>
        <taxon>Bacteria</taxon>
        <taxon>Bacillati</taxon>
        <taxon>Actinomycetota</taxon>
        <taxon>Actinomycetes</taxon>
        <taxon>Kitasatosporales</taxon>
        <taxon>Streptomycetaceae</taxon>
        <taxon>Streptomyces</taxon>
    </lineage>
</organism>
<accession>A0ABY9RUF3</accession>
<dbReference type="InterPro" id="IPR037523">
    <property type="entry name" value="VOC_core"/>
</dbReference>
<dbReference type="Gene3D" id="3.10.180.10">
    <property type="entry name" value="2,3-Dihydroxybiphenyl 1,2-Dioxygenase, domain 1"/>
    <property type="match status" value="1"/>
</dbReference>
<evidence type="ECO:0000313" key="2">
    <source>
        <dbReference type="EMBL" id="WMX45805.1"/>
    </source>
</evidence>
<dbReference type="SUPFAM" id="SSF54593">
    <property type="entry name" value="Glyoxalase/Bleomycin resistance protein/Dihydroxybiphenyl dioxygenase"/>
    <property type="match status" value="1"/>
</dbReference>
<dbReference type="Pfam" id="PF18029">
    <property type="entry name" value="Glyoxalase_6"/>
    <property type="match status" value="1"/>
</dbReference>